<evidence type="ECO:0000313" key="1">
    <source>
        <dbReference type="EMBL" id="SNR40684.1"/>
    </source>
</evidence>
<dbReference type="OrthoDB" id="218750at2"/>
<dbReference type="EMBL" id="FZNR01000002">
    <property type="protein sequence ID" value="SNR40684.1"/>
    <property type="molecule type" value="Genomic_DNA"/>
</dbReference>
<evidence type="ECO:0000313" key="2">
    <source>
        <dbReference type="Proteomes" id="UP000198415"/>
    </source>
</evidence>
<accession>A0A238W2X2</accession>
<sequence length="1563" mass="167674">MSVLEAGGIVAGPATDRALDPVTARAYRHPVLADRTVVRLVGAATGPAEDLSMEFLGFSGAGAVEVGHGLRQALGFPAWALVHDPANGRHALALVKEMERLARTAQGKPGNAMDGYQVLAERLGAAAPQFLPTFWEQAGRAFLAVENRRTAGSCFTEARRAEQVHGLAVDEDRVRDVHLEFAFAGALTAAMLGAYTRQVVERRPPVEAYELVKTLALRRVAGGLPPHASMAADLARLAKAAGLDAEREADEVAGRLLTYPALARSHPSVWKSYRKNLVRLARRDAEVRARLLRIIPDPPGYDTDMTEQWLELLESAGATTGLTSTDIVDGTASRWLERLLEMRRHGRRNGRSLRLLGLLERMLPRLAAEGGVRLGDTAWVAEIDVLDVCLSGGVPVSLGERDHAFPLVDWIRDSKPGRRDLSAVAADPRWRALLARSIRAALSGMRTGHALNSPALPEETLRTAFGAPGVRDVLVEMLIEQTGRAGHGTVTSLDDDLTELAPLWSATGVALAPDGFRKLLAVDMPAVVARTLRAGLPSELAWPAYEEVAKQKLRVQFGDAWPELVVHDHQSAHVVTPGDRVTEHVFRLPPAGRRPYRETVCRQVDGDLLVAAWSWENSAAYWSSRPDDHFQGDLRFTPVRWGVAPVLLPLPGGGATTGTLPIHPGDQHAPSALYPLATDGQAFWLCEPVDGSDRWQWREFDPLTGERGRVSVPAFFESDGRRLLAEVCRLRTAPAEFAGSPLGYRAGLVGWRTEVTADGDQVGEGVDGRRVMLPGRTLRRFGRNGHGAAQLSGAVLLPGATAPLPVTRSPDHPVGRLQLWTADGEYLLAELADGNGTLPPLSWWHGLRARDAAGSAVLRALDETTAAALLAVDDTVTGTVGIKAAVTANVVACLPAVTDAALRERITEVVARAARMRRRIAELEQHLTEQPTGPAPMPAATDGALETAWQGLCGFDRDRYQGHGQRSQVSHEILTQVAATGALLAGDDTEPLRVVDPIWTPLLAGLGAVAVRAASAVTGDEDRRALAAFLTTVAGTPMDGGTPLRVLALTQPPHTPAEPVHRLGAQVTVLLPAGHQFFYRPDDKKNRVAVQVSAEHAFKPPAGLLVEEELSPSGRLTGERLREFTALLAERGPAPWRPAAAEALVEATGMTRAEAILLLAGLPSIASWEANFLTAEQRAALGLSAAHAKVAHAALRRLTPPQRVALLDAAMPGDPAVLWTEGPDVAAVAQQWIRLRGRRAAVPEELLADFARVTDRDLAATVLQAIAGPSAGDWLSTDGRGQADQIARMGAEAGEAFDGRHLQAAAIALPWLAYTLTWDDPLRAGLPEALRLVRERLRNPELAVGYGSCEVAKRPEAGPALVDGRNNGVWVTFHVTPARLSGPDDPALGFIDEHTAGGLRTLLSGWLDDVVSTPEGVPGDPHDPRVSVPGLVGEVRERFGVDGDAAAYYLQVLSLPDPTDKAVQRWNGWKPAALRTAQAALTGAGLVVAAKRERAARPVFLPGGWQAAKSPRLPVETWKLPLYVDNGGLLFVPHTLPGLFAAAWARIVAGDLPRYHELKESTR</sequence>
<evidence type="ECO:0008006" key="3">
    <source>
        <dbReference type="Google" id="ProtNLM"/>
    </source>
</evidence>
<organism evidence="1 2">
    <name type="scientific">Actinoplanes regularis</name>
    <dbReference type="NCBI Taxonomy" id="52697"/>
    <lineage>
        <taxon>Bacteria</taxon>
        <taxon>Bacillati</taxon>
        <taxon>Actinomycetota</taxon>
        <taxon>Actinomycetes</taxon>
        <taxon>Micromonosporales</taxon>
        <taxon>Micromonosporaceae</taxon>
        <taxon>Actinoplanes</taxon>
    </lineage>
</organism>
<gene>
    <name evidence="1" type="ORF">SAMN06264365_102103</name>
</gene>
<name>A0A238W2X2_9ACTN</name>
<protein>
    <recommendedName>
        <fullName evidence="3">DNA-binding protein</fullName>
    </recommendedName>
</protein>
<dbReference type="RefSeq" id="WP_089291959.1">
    <property type="nucleotide sequence ID" value="NZ_BOMU01000033.1"/>
</dbReference>
<reference evidence="1 2" key="1">
    <citation type="submission" date="2017-06" db="EMBL/GenBank/DDBJ databases">
        <authorList>
            <person name="Kim H.J."/>
            <person name="Triplett B.A."/>
        </authorList>
    </citation>
    <scope>NUCLEOTIDE SEQUENCE [LARGE SCALE GENOMIC DNA]</scope>
    <source>
        <strain evidence="1 2">DSM 43151</strain>
    </source>
</reference>
<keyword evidence="2" id="KW-1185">Reference proteome</keyword>
<proteinExistence type="predicted"/>
<dbReference type="Proteomes" id="UP000198415">
    <property type="component" value="Unassembled WGS sequence"/>
</dbReference>